<accession>G0URC8</accession>
<keyword evidence="1" id="KW-0812">Transmembrane</keyword>
<proteinExistence type="predicted"/>
<keyword evidence="1" id="KW-1133">Transmembrane helix</keyword>
<protein>
    <submittedName>
        <fullName evidence="2">Uncharacterized protein</fullName>
    </submittedName>
</protein>
<evidence type="ECO:0000256" key="1">
    <source>
        <dbReference type="SAM" id="Phobius"/>
    </source>
</evidence>
<gene>
    <name evidence="2" type="ORF">TCIL3000_8_1570</name>
</gene>
<organism evidence="2">
    <name type="scientific">Trypanosoma congolense (strain IL3000)</name>
    <dbReference type="NCBI Taxonomy" id="1068625"/>
    <lineage>
        <taxon>Eukaryota</taxon>
        <taxon>Discoba</taxon>
        <taxon>Euglenozoa</taxon>
        <taxon>Kinetoplastea</taxon>
        <taxon>Metakinetoplastina</taxon>
        <taxon>Trypanosomatida</taxon>
        <taxon>Trypanosomatidae</taxon>
        <taxon>Trypanosoma</taxon>
        <taxon>Nannomonas</taxon>
    </lineage>
</organism>
<dbReference type="AlphaFoldDB" id="G0URC8"/>
<dbReference type="EMBL" id="HE575321">
    <property type="protein sequence ID" value="CCC91940.1"/>
    <property type="molecule type" value="Genomic_DNA"/>
</dbReference>
<feature type="transmembrane region" description="Helical" evidence="1">
    <location>
        <begin position="33"/>
        <end position="52"/>
    </location>
</feature>
<evidence type="ECO:0000313" key="2">
    <source>
        <dbReference type="EMBL" id="CCC91940.1"/>
    </source>
</evidence>
<reference evidence="2" key="1">
    <citation type="journal article" date="2012" name="Proc. Natl. Acad. Sci. U.S.A.">
        <title>Antigenic diversity is generated by distinct evolutionary mechanisms in African trypanosome species.</title>
        <authorList>
            <person name="Jackson A.P."/>
            <person name="Berry A."/>
            <person name="Aslett M."/>
            <person name="Allison H.C."/>
            <person name="Burton P."/>
            <person name="Vavrova-Anderson J."/>
            <person name="Brown R."/>
            <person name="Browne H."/>
            <person name="Corton N."/>
            <person name="Hauser H."/>
            <person name="Gamble J."/>
            <person name="Gilderthorp R."/>
            <person name="Marcello L."/>
            <person name="McQuillan J."/>
            <person name="Otto T.D."/>
            <person name="Quail M.A."/>
            <person name="Sanders M.J."/>
            <person name="van Tonder A."/>
            <person name="Ginger M.L."/>
            <person name="Field M.C."/>
            <person name="Barry J.D."/>
            <person name="Hertz-Fowler C."/>
            <person name="Berriman M."/>
        </authorList>
    </citation>
    <scope>NUCLEOTIDE SEQUENCE</scope>
    <source>
        <strain evidence="2">IL3000</strain>
    </source>
</reference>
<sequence length="108" mass="12040">MHIFITLLLLFLFLTFAVLCMKLLLLPPLLPPLLLLLLLLLLLSLGVAVRAFPLRLCFFFLHALLSGWKPLLSHFCLSSPTAGKYVGSSKVARRCHKQCGGAKGLKRR</sequence>
<name>G0URC8_TRYCI</name>
<keyword evidence="1" id="KW-0472">Membrane</keyword>